<proteinExistence type="predicted"/>
<dbReference type="Pfam" id="PF03372">
    <property type="entry name" value="Exo_endo_phos"/>
    <property type="match status" value="1"/>
</dbReference>
<dbReference type="CDD" id="cd09076">
    <property type="entry name" value="L1-EN"/>
    <property type="match status" value="1"/>
</dbReference>
<dbReference type="CDD" id="cd01650">
    <property type="entry name" value="RT_nLTR_like"/>
    <property type="match status" value="1"/>
</dbReference>
<dbReference type="InterPro" id="IPR036691">
    <property type="entry name" value="Endo/exonu/phosph_ase_sf"/>
</dbReference>
<dbReference type="InterPro" id="IPR043502">
    <property type="entry name" value="DNA/RNA_pol_sf"/>
</dbReference>
<dbReference type="GO" id="GO:0003824">
    <property type="term" value="F:catalytic activity"/>
    <property type="evidence" value="ECO:0007669"/>
    <property type="project" value="InterPro"/>
</dbReference>
<dbReference type="Pfam" id="PF00078">
    <property type="entry name" value="RVT_1"/>
    <property type="match status" value="1"/>
</dbReference>
<evidence type="ECO:0000256" key="1">
    <source>
        <dbReference type="SAM" id="MobiDB-lite"/>
    </source>
</evidence>
<name>A0A8D8S118_9HEMI</name>
<dbReference type="SUPFAM" id="SSF56672">
    <property type="entry name" value="DNA/RNA polymerases"/>
    <property type="match status" value="1"/>
</dbReference>
<feature type="domain" description="Reverse transcriptase" evidence="2">
    <location>
        <begin position="531"/>
        <end position="785"/>
    </location>
</feature>
<protein>
    <submittedName>
        <fullName evidence="3">Craniofacial development protein 2</fullName>
    </submittedName>
</protein>
<feature type="region of interest" description="Disordered" evidence="1">
    <location>
        <begin position="758"/>
        <end position="803"/>
    </location>
</feature>
<dbReference type="AlphaFoldDB" id="A0A8D8S118"/>
<dbReference type="EMBL" id="HBUF01191811">
    <property type="protein sequence ID" value="CAG6658616.1"/>
    <property type="molecule type" value="Transcribed_RNA"/>
</dbReference>
<dbReference type="InterPro" id="IPR005135">
    <property type="entry name" value="Endo/exonuclease/phosphatase"/>
</dbReference>
<dbReference type="PANTHER" id="PTHR19446">
    <property type="entry name" value="REVERSE TRANSCRIPTASES"/>
    <property type="match status" value="1"/>
</dbReference>
<organism evidence="3">
    <name type="scientific">Cacopsylla melanoneura</name>
    <dbReference type="NCBI Taxonomy" id="428564"/>
    <lineage>
        <taxon>Eukaryota</taxon>
        <taxon>Metazoa</taxon>
        <taxon>Ecdysozoa</taxon>
        <taxon>Arthropoda</taxon>
        <taxon>Hexapoda</taxon>
        <taxon>Insecta</taxon>
        <taxon>Pterygota</taxon>
        <taxon>Neoptera</taxon>
        <taxon>Paraneoptera</taxon>
        <taxon>Hemiptera</taxon>
        <taxon>Sternorrhyncha</taxon>
        <taxon>Psylloidea</taxon>
        <taxon>Psyllidae</taxon>
        <taxon>Psyllinae</taxon>
        <taxon>Cacopsylla</taxon>
    </lineage>
</organism>
<evidence type="ECO:0000313" key="3">
    <source>
        <dbReference type="EMBL" id="CAG6658616.1"/>
    </source>
</evidence>
<dbReference type="SUPFAM" id="SSF56219">
    <property type="entry name" value="DNase I-like"/>
    <property type="match status" value="1"/>
</dbReference>
<dbReference type="PROSITE" id="PS50878">
    <property type="entry name" value="RT_POL"/>
    <property type="match status" value="1"/>
</dbReference>
<dbReference type="InterPro" id="IPR000477">
    <property type="entry name" value="RT_dom"/>
</dbReference>
<dbReference type="Gene3D" id="3.60.10.10">
    <property type="entry name" value="Endonuclease/exonuclease/phosphatase"/>
    <property type="match status" value="1"/>
</dbReference>
<evidence type="ECO:0000259" key="2">
    <source>
        <dbReference type="PROSITE" id="PS50878"/>
    </source>
</evidence>
<feature type="region of interest" description="Disordered" evidence="1">
    <location>
        <begin position="1"/>
        <end position="27"/>
    </location>
</feature>
<dbReference type="GO" id="GO:0071897">
    <property type="term" value="P:DNA biosynthetic process"/>
    <property type="evidence" value="ECO:0007669"/>
    <property type="project" value="UniProtKB-ARBA"/>
</dbReference>
<reference evidence="3" key="1">
    <citation type="submission" date="2021-05" db="EMBL/GenBank/DDBJ databases">
        <authorList>
            <person name="Alioto T."/>
            <person name="Alioto T."/>
            <person name="Gomez Garrido J."/>
        </authorList>
    </citation>
    <scope>NUCLEOTIDE SEQUENCE</scope>
</reference>
<sequence length="803" mass="93207">MAMLAAKSASGVSPSIGSPGGTGTSKAIKRVKWQKKINIMTWNVKTLNQEGKIHNAIKEMKRMRVDILGISEMRWLDSGDINVDEHRVLYSGRTDGKHEQGVGIILSKEMGKCITSFTPISPRVLLVQLKGSPIDINIIQVYAPTTDRSDEEVQEFYNSIELVLKKLKKDELNIVMGDYNAKLGEGRTSELVGPFGLGERNTRGDDLETFAMTNNLVVTNTWFKQPPRKLYTWKSPLDRPGRIVRNQIDYILVNKRFRNSCTTVKTYPGADINSDHVPLMGAFKIKMKRTNLKRKQRYDLRRLKDPNIKQEVKLELNRKININTEQNCNNPDIEKEMDELRKHVLEVKEKHLKPDKTKRKSWMTNEILDLMEERRIHKGRVNEYKRIQSQIRTKIREAKESELKEKCQEIEFYQDRYDSFNVHKKVREVTGKYKKSNCGKLIDEGGNLMIGTEERKNTWKKYVEKLFQDERSEKTPNRDGIQGDDILEEEVQVAIKQIKHGKAAGLDEVEAEFLKLLDEIKIKWLTQRFNKIYSTGNIPSNWLKSEFITLPKKPSAKQCGDYRTISLMSHLLKVFLKIIHRRIYKLCEEQIAPNQFGFVNAVGTREALFSVQVLFQRCRDVNKDVFLCLIDYQKAFDRVKHDKMVEVLKKIGISERDIQIIVNLYWNQTAVLRVDGEHTEAVKILRGVRQGCILSPILFNIYSEYIFRESLDEMEEGIPINGVKLNNIRYADDTIVFADSIQALQALMDSIVDRCEPPIRTGHKHHENEAHGHKQNKHHWYPSDNQSNNNRKSEPIYIPRNHH</sequence>
<accession>A0A8D8S118</accession>